<feature type="coiled-coil region" evidence="1">
    <location>
        <begin position="145"/>
        <end position="189"/>
    </location>
</feature>
<reference evidence="3" key="2">
    <citation type="submission" date="2017-07" db="EMBL/GenBank/DDBJ databases">
        <title>WGS assembly of Populus trichocarpa.</title>
        <authorList>
            <person name="Tuskan G."/>
            <person name="Difazio S."/>
            <person name="Jansson S."/>
            <person name="Bohlmann J."/>
            <person name="Grigoriev I."/>
            <person name="Hellsten U."/>
            <person name="Putnam N."/>
            <person name="Ralph S."/>
            <person name="Rombauts S."/>
            <person name="Salamov A."/>
            <person name="Schein J."/>
            <person name="Sterck L."/>
            <person name="Aerts A."/>
            <person name="Bhalerao R."/>
            <person name="Bhalerao R."/>
            <person name="Blaudez D."/>
            <person name="Boerjan W."/>
            <person name="Brun A."/>
            <person name="Brunner A."/>
            <person name="Busov V."/>
            <person name="Campbell M."/>
            <person name="Carlson J."/>
            <person name="Chalot M."/>
            <person name="Chapman J."/>
            <person name="Chen G."/>
            <person name="Cooper D."/>
            <person name="Coutinho P."/>
            <person name="Couturier J."/>
            <person name="Covert S."/>
            <person name="Cronk Q."/>
            <person name="Cunningham R."/>
            <person name="Davis J."/>
            <person name="Degroeve S."/>
            <person name="Dejardin A."/>
            <person name="Depamphilis C."/>
            <person name="Detter J."/>
            <person name="Dirks B."/>
            <person name="Dubchak I."/>
            <person name="Duplessis S."/>
            <person name="Ehlting J."/>
            <person name="Ellis B."/>
            <person name="Gendler K."/>
            <person name="Goodstein D."/>
            <person name="Gribskov M."/>
            <person name="Grimwood J."/>
            <person name="Groover A."/>
            <person name="Gunter L."/>
            <person name="Hamberger B."/>
            <person name="Heinze B."/>
            <person name="Helariutta Y."/>
            <person name="Henrissat B."/>
            <person name="Holligan D."/>
            <person name="Holt R."/>
            <person name="Huang W."/>
            <person name="Islam-Faridi N."/>
            <person name="Jones S."/>
            <person name="Jones-Rhoades M."/>
            <person name="Jorgensen R."/>
            <person name="Joshi C."/>
            <person name="Kangasjarvi J."/>
            <person name="Karlsson J."/>
            <person name="Kelleher C."/>
            <person name="Kirkpatrick R."/>
            <person name="Kirst M."/>
            <person name="Kohler A."/>
            <person name="Kalluri U."/>
            <person name="Larimer F."/>
            <person name="Leebens-Mack J."/>
            <person name="Leple J."/>
            <person name="Locascio P."/>
            <person name="Lou Y."/>
            <person name="Lucas S."/>
            <person name="Martin F."/>
            <person name="Montanini B."/>
            <person name="Napoli C."/>
            <person name="Nelson D."/>
            <person name="Nelson C."/>
            <person name="Nieminen K."/>
            <person name="Nilsson O."/>
            <person name="Pereda V."/>
            <person name="Peter G."/>
            <person name="Philippe R."/>
            <person name="Pilate G."/>
            <person name="Poliakov A."/>
            <person name="Razumovskaya J."/>
            <person name="Richardson P."/>
            <person name="Rinaldi C."/>
            <person name="Ritland K."/>
            <person name="Rouze P."/>
            <person name="Ryaboy D."/>
            <person name="Schmutz J."/>
            <person name="Schrader J."/>
            <person name="Segerman B."/>
            <person name="Shin H."/>
            <person name="Siddiqui A."/>
            <person name="Sterky F."/>
            <person name="Terry A."/>
            <person name="Tsai C."/>
            <person name="Uberbacher E."/>
            <person name="Unneberg P."/>
            <person name="Vahala J."/>
            <person name="Wall K."/>
            <person name="Wessler S."/>
            <person name="Yang G."/>
            <person name="Yin T."/>
            <person name="Douglas C."/>
            <person name="Marra M."/>
            <person name="Sandberg G."/>
            <person name="Van De Peer Y."/>
            <person name="Rokhsar D."/>
        </authorList>
    </citation>
    <scope>NUCLEOTIDE SEQUENCE</scope>
    <source>
        <strain evidence="3">Nisqually-1</strain>
    </source>
</reference>
<evidence type="ECO:0008006" key="4">
    <source>
        <dbReference type="Google" id="ProtNLM"/>
    </source>
</evidence>
<dbReference type="AlphaFoldDB" id="A0A2K1R5J5"/>
<name>A0A2K1R5J5_POPTR</name>
<sequence length="218" mass="24388">MPKNAVTKILSTKTKTHKKLKNPPALLPRCQCDRASTNKKEKTTHNSSPSSLFSSSSKLKSEREKGRLVHSEVQFRVTDELDLVPDDFFCSYMDFDKLGSCLKQDNAGHEPAAAAGNGAMAPEKLAELWALDPNEPKARVSKRDTSSLTTENSELKLRLQAMEQQAELHDALNEALKKEIERLKFATGEIMAPTDSYNLGMHHIPYNHSHMLSPKFII</sequence>
<evidence type="ECO:0000256" key="1">
    <source>
        <dbReference type="SAM" id="Coils"/>
    </source>
</evidence>
<organism evidence="3">
    <name type="scientific">Populus trichocarpa</name>
    <name type="common">Western balsam poplar</name>
    <name type="synonym">Populus balsamifera subsp. trichocarpa</name>
    <dbReference type="NCBI Taxonomy" id="3694"/>
    <lineage>
        <taxon>Eukaryota</taxon>
        <taxon>Viridiplantae</taxon>
        <taxon>Streptophyta</taxon>
        <taxon>Embryophyta</taxon>
        <taxon>Tracheophyta</taxon>
        <taxon>Spermatophyta</taxon>
        <taxon>Magnoliopsida</taxon>
        <taxon>eudicotyledons</taxon>
        <taxon>Gunneridae</taxon>
        <taxon>Pentapetalae</taxon>
        <taxon>rosids</taxon>
        <taxon>fabids</taxon>
        <taxon>Malpighiales</taxon>
        <taxon>Salicaceae</taxon>
        <taxon>Saliceae</taxon>
        <taxon>Populus</taxon>
    </lineage>
</organism>
<reference evidence="3" key="1">
    <citation type="journal article" date="2006" name="Science">
        <title>The genome of black cottonwood, Populus trichocarpa (Torr. &amp; Gray).</title>
        <authorList>
            <person name="Tuskan G.A."/>
            <person name="Difazio S."/>
            <person name="Jansson S."/>
            <person name="Bohlmann J."/>
            <person name="Grigoriev I."/>
            <person name="Hellsten U."/>
            <person name="Putnam N."/>
            <person name="Ralph S."/>
            <person name="Rombauts S."/>
            <person name="Salamov A."/>
            <person name="Schein J."/>
            <person name="Sterck L."/>
            <person name="Aerts A."/>
            <person name="Bhalerao R.R."/>
            <person name="Bhalerao R.P."/>
            <person name="Blaudez D."/>
            <person name="Boerjan W."/>
            <person name="Brun A."/>
            <person name="Brunner A."/>
            <person name="Busov V."/>
            <person name="Campbell M."/>
            <person name="Carlson J."/>
            <person name="Chalot M."/>
            <person name="Chapman J."/>
            <person name="Chen G.L."/>
            <person name="Cooper D."/>
            <person name="Coutinho P.M."/>
            <person name="Couturier J."/>
            <person name="Covert S."/>
            <person name="Cronk Q."/>
            <person name="Cunningham R."/>
            <person name="Davis J."/>
            <person name="Degroeve S."/>
            <person name="Dejardin A."/>
            <person name="Depamphilis C."/>
            <person name="Detter J."/>
            <person name="Dirks B."/>
            <person name="Dubchak I."/>
            <person name="Duplessis S."/>
            <person name="Ehlting J."/>
            <person name="Ellis B."/>
            <person name="Gendler K."/>
            <person name="Goodstein D."/>
            <person name="Gribskov M."/>
            <person name="Grimwood J."/>
            <person name="Groover A."/>
            <person name="Gunter L."/>
            <person name="Hamberger B."/>
            <person name="Heinze B."/>
            <person name="Helariutta Y."/>
            <person name="Henrissat B."/>
            <person name="Holligan D."/>
            <person name="Holt R."/>
            <person name="Huang W."/>
            <person name="Islam-Faridi N."/>
            <person name="Jones S."/>
            <person name="Jones-Rhoades M."/>
            <person name="Jorgensen R."/>
            <person name="Joshi C."/>
            <person name="Kangasjarvi J."/>
            <person name="Karlsson J."/>
            <person name="Kelleher C."/>
            <person name="Kirkpatrick R."/>
            <person name="Kirst M."/>
            <person name="Kohler A."/>
            <person name="Kalluri U."/>
            <person name="Larimer F."/>
            <person name="Leebens-Mack J."/>
            <person name="Leple J.C."/>
            <person name="Locascio P."/>
            <person name="Lou Y."/>
            <person name="Lucas S."/>
            <person name="Martin F."/>
            <person name="Montanini B."/>
            <person name="Napoli C."/>
            <person name="Nelson D.R."/>
            <person name="Nelson C."/>
            <person name="Nieminen K."/>
            <person name="Nilsson O."/>
            <person name="Pereda V."/>
            <person name="Peter G."/>
            <person name="Philippe R."/>
            <person name="Pilate G."/>
            <person name="Poliakov A."/>
            <person name="Razumovskaya J."/>
            <person name="Richardson P."/>
            <person name="Rinaldi C."/>
            <person name="Ritland K."/>
            <person name="Rouze P."/>
            <person name="Ryaboy D."/>
            <person name="Schmutz J."/>
            <person name="Schrader J."/>
            <person name="Segerman B."/>
            <person name="Shin H."/>
            <person name="Siddiqui A."/>
            <person name="Sterky F."/>
            <person name="Terry A."/>
            <person name="Tsai C.J."/>
            <person name="Uberbacher E."/>
            <person name="Unneberg P."/>
            <person name="Vahala J."/>
            <person name="Wall K."/>
            <person name="Wessler S."/>
            <person name="Yang G."/>
            <person name="Yin T."/>
            <person name="Douglas C."/>
            <person name="Marra M."/>
            <person name="Sandberg G."/>
            <person name="Van de Peer Y."/>
            <person name="Rokhsar D."/>
        </authorList>
    </citation>
    <scope>NUCLEOTIDE SEQUENCE [LARGE SCALE GENOMIC DNA]</scope>
    <source>
        <strain evidence="3">Nisqually-1</strain>
    </source>
</reference>
<dbReference type="STRING" id="3694.A0A2K1R5J5"/>
<dbReference type="InParanoid" id="A0A2K1R5J5"/>
<dbReference type="GO" id="GO:0003700">
    <property type="term" value="F:DNA-binding transcription factor activity"/>
    <property type="evidence" value="ECO:0000318"/>
    <property type="project" value="GO_Central"/>
</dbReference>
<protein>
    <recommendedName>
        <fullName evidence="4">BZIP domain-containing protein</fullName>
    </recommendedName>
</protein>
<dbReference type="PANTHER" id="PTHR13690">
    <property type="entry name" value="TRANSCRIPTION FACTOR POSF21-RELATED"/>
    <property type="match status" value="1"/>
</dbReference>
<dbReference type="EMBL" id="KZ623485">
    <property type="protein sequence ID" value="PNS22556.1"/>
    <property type="molecule type" value="Genomic_DNA"/>
</dbReference>
<proteinExistence type="predicted"/>
<evidence type="ECO:0000256" key="2">
    <source>
        <dbReference type="SAM" id="MobiDB-lite"/>
    </source>
</evidence>
<accession>A0A2K1R5J5</accession>
<gene>
    <name evidence="3" type="ORF">POPTR_T134500</name>
</gene>
<keyword evidence="1" id="KW-0175">Coiled coil</keyword>
<feature type="region of interest" description="Disordered" evidence="2">
    <location>
        <begin position="1"/>
        <end position="67"/>
    </location>
</feature>
<dbReference type="GO" id="GO:0005634">
    <property type="term" value="C:nucleus"/>
    <property type="evidence" value="ECO:0000318"/>
    <property type="project" value="GO_Central"/>
</dbReference>
<dbReference type="PANTHER" id="PTHR13690:SF103">
    <property type="entry name" value="BZIP TRANSCRIPTION FACTOR 18"/>
    <property type="match status" value="1"/>
</dbReference>
<feature type="compositionally biased region" description="Low complexity" evidence="2">
    <location>
        <begin position="47"/>
        <end position="58"/>
    </location>
</feature>
<evidence type="ECO:0000313" key="3">
    <source>
        <dbReference type="EMBL" id="PNS22556.1"/>
    </source>
</evidence>